<dbReference type="AlphaFoldDB" id="A0AAF0TCQ7"/>
<protein>
    <recommendedName>
        <fullName evidence="3">Reverse transcriptase RNase H-like domain-containing protein</fullName>
    </recommendedName>
</protein>
<dbReference type="InterPro" id="IPR043502">
    <property type="entry name" value="DNA/RNA_pol_sf"/>
</dbReference>
<dbReference type="PANTHER" id="PTHR46148">
    <property type="entry name" value="CHROMO DOMAIN-CONTAINING PROTEIN"/>
    <property type="match status" value="1"/>
</dbReference>
<dbReference type="GO" id="GO:0016787">
    <property type="term" value="F:hydrolase activity"/>
    <property type="evidence" value="ECO:0007669"/>
    <property type="project" value="UniProtKB-KW"/>
</dbReference>
<gene>
    <name evidence="1" type="ORF">MTR67_007044</name>
</gene>
<keyword evidence="2" id="KW-1185">Reference proteome</keyword>
<reference evidence="1" key="1">
    <citation type="submission" date="2023-08" db="EMBL/GenBank/DDBJ databases">
        <title>A de novo genome assembly of Solanum verrucosum Schlechtendal, a Mexican diploid species geographically isolated from the other diploid A-genome species in potato relatives.</title>
        <authorList>
            <person name="Hosaka K."/>
        </authorList>
    </citation>
    <scope>NUCLEOTIDE SEQUENCE</scope>
    <source>
        <tissue evidence="1">Young leaves</tissue>
    </source>
</reference>
<dbReference type="Proteomes" id="UP001234989">
    <property type="component" value="Chromosome 2"/>
</dbReference>
<sequence length="230" mass="26848">MDVFTDHKSLKYVFSRKDLNFRQRRWLELLKDYDMSVLYHPGKANVVANAPNRLSMGSVAHIEDERKELAKQRVDPILVELKESLLKKSVEAFSQGGYGVLRYQGLPRIRRQRYSIWVIEDRMTKSAHFIPVKVSYSAEEYAKLYLKEIVRRCRSPISWFEVDEIALISPELVYEAIEKIRKCIGDPSTIVPLEGLEIKENLAYEEVLIEFLDRQVKRLTTKEVASVKVL</sequence>
<evidence type="ECO:0008006" key="3">
    <source>
        <dbReference type="Google" id="ProtNLM"/>
    </source>
</evidence>
<dbReference type="EMBL" id="CP133613">
    <property type="protein sequence ID" value="WMV13659.1"/>
    <property type="molecule type" value="Genomic_DNA"/>
</dbReference>
<organism evidence="1 2">
    <name type="scientific">Solanum verrucosum</name>
    <dbReference type="NCBI Taxonomy" id="315347"/>
    <lineage>
        <taxon>Eukaryota</taxon>
        <taxon>Viridiplantae</taxon>
        <taxon>Streptophyta</taxon>
        <taxon>Embryophyta</taxon>
        <taxon>Tracheophyta</taxon>
        <taxon>Spermatophyta</taxon>
        <taxon>Magnoliopsida</taxon>
        <taxon>eudicotyledons</taxon>
        <taxon>Gunneridae</taxon>
        <taxon>Pentapetalae</taxon>
        <taxon>asterids</taxon>
        <taxon>lamiids</taxon>
        <taxon>Solanales</taxon>
        <taxon>Solanaceae</taxon>
        <taxon>Solanoideae</taxon>
        <taxon>Solaneae</taxon>
        <taxon>Solanum</taxon>
    </lineage>
</organism>
<evidence type="ECO:0000313" key="1">
    <source>
        <dbReference type="EMBL" id="WMV13659.1"/>
    </source>
</evidence>
<dbReference type="SUPFAM" id="SSF56672">
    <property type="entry name" value="DNA/RNA polymerases"/>
    <property type="match status" value="1"/>
</dbReference>
<dbReference type="GO" id="GO:0004519">
    <property type="term" value="F:endonuclease activity"/>
    <property type="evidence" value="ECO:0007669"/>
    <property type="project" value="UniProtKB-KW"/>
</dbReference>
<dbReference type="GO" id="GO:0003964">
    <property type="term" value="F:RNA-directed DNA polymerase activity"/>
    <property type="evidence" value="ECO:0007669"/>
    <property type="project" value="UniProtKB-KW"/>
</dbReference>
<name>A0AAF0TCQ7_SOLVR</name>
<dbReference type="PANTHER" id="PTHR46148:SF58">
    <property type="entry name" value="RETROTRANSPOSON PROTEIN"/>
    <property type="match status" value="1"/>
</dbReference>
<accession>A0AAF0TCQ7</accession>
<proteinExistence type="predicted"/>
<evidence type="ECO:0000313" key="2">
    <source>
        <dbReference type="Proteomes" id="UP001234989"/>
    </source>
</evidence>